<name>A0A5B7CQC5_PORTR</name>
<dbReference type="GO" id="GO:0005634">
    <property type="term" value="C:nucleus"/>
    <property type="evidence" value="ECO:0007669"/>
    <property type="project" value="UniProtKB-SubCell"/>
</dbReference>
<keyword evidence="10" id="KW-0539">Nucleus</keyword>
<evidence type="ECO:0000256" key="7">
    <source>
        <dbReference type="ARBA" id="ARBA00023015"/>
    </source>
</evidence>
<evidence type="ECO:0000256" key="4">
    <source>
        <dbReference type="ARBA" id="ARBA00022737"/>
    </source>
</evidence>
<keyword evidence="16" id="KW-1185">Reference proteome</keyword>
<evidence type="ECO:0000256" key="3">
    <source>
        <dbReference type="ARBA" id="ARBA00022723"/>
    </source>
</evidence>
<dbReference type="Proteomes" id="UP000324222">
    <property type="component" value="Unassembled WGS sequence"/>
</dbReference>
<feature type="domain" description="C2H2-type" evidence="14">
    <location>
        <begin position="21"/>
        <end position="51"/>
    </location>
</feature>
<dbReference type="PANTHER" id="PTHR45925">
    <property type="entry name" value="ZINC FINGER PROTEIN"/>
    <property type="match status" value="1"/>
</dbReference>
<evidence type="ECO:0000256" key="6">
    <source>
        <dbReference type="ARBA" id="ARBA00022833"/>
    </source>
</evidence>
<comment type="subcellular location">
    <subcellularLocation>
        <location evidence="1">Nucleus</location>
    </subcellularLocation>
</comment>
<keyword evidence="3" id="KW-0479">Metal-binding</keyword>
<dbReference type="GO" id="GO:0008270">
    <property type="term" value="F:zinc ion binding"/>
    <property type="evidence" value="ECO:0007669"/>
    <property type="project" value="UniProtKB-KW"/>
</dbReference>
<keyword evidence="5 11" id="KW-0863">Zinc-finger</keyword>
<dbReference type="AlphaFoldDB" id="A0A5B7CQC5"/>
<keyword evidence="8" id="KW-0238">DNA-binding</keyword>
<evidence type="ECO:0000256" key="5">
    <source>
        <dbReference type="ARBA" id="ARBA00022771"/>
    </source>
</evidence>
<evidence type="ECO:0000256" key="13">
    <source>
        <dbReference type="SAM" id="SignalP"/>
    </source>
</evidence>
<dbReference type="SMART" id="SM00355">
    <property type="entry name" value="ZnF_C2H2"/>
    <property type="match status" value="2"/>
</dbReference>
<dbReference type="InterPro" id="IPR036236">
    <property type="entry name" value="Znf_C2H2_sf"/>
</dbReference>
<evidence type="ECO:0000256" key="1">
    <source>
        <dbReference type="ARBA" id="ARBA00004123"/>
    </source>
</evidence>
<evidence type="ECO:0000256" key="2">
    <source>
        <dbReference type="ARBA" id="ARBA00006991"/>
    </source>
</evidence>
<dbReference type="Gene3D" id="3.30.160.60">
    <property type="entry name" value="Classic Zinc Finger"/>
    <property type="match status" value="2"/>
</dbReference>
<dbReference type="EMBL" id="VSRR010000121">
    <property type="protein sequence ID" value="MPC10546.1"/>
    <property type="molecule type" value="Genomic_DNA"/>
</dbReference>
<comment type="similarity">
    <text evidence="2">Belongs to the krueppel C2H2-type zinc-finger protein family.</text>
</comment>
<proteinExistence type="inferred from homology"/>
<dbReference type="InterPro" id="IPR013087">
    <property type="entry name" value="Znf_C2H2_type"/>
</dbReference>
<reference evidence="15 16" key="1">
    <citation type="submission" date="2019-05" db="EMBL/GenBank/DDBJ databases">
        <title>Another draft genome of Portunus trituberculatus and its Hox gene families provides insights of decapod evolution.</title>
        <authorList>
            <person name="Jeong J.-H."/>
            <person name="Song I."/>
            <person name="Kim S."/>
            <person name="Choi T."/>
            <person name="Kim D."/>
            <person name="Ryu S."/>
            <person name="Kim W."/>
        </authorList>
    </citation>
    <scope>NUCLEOTIDE SEQUENCE [LARGE SCALE GENOMIC DNA]</scope>
    <source>
        <tissue evidence="15">Muscle</tissue>
    </source>
</reference>
<organism evidence="15 16">
    <name type="scientific">Portunus trituberculatus</name>
    <name type="common">Swimming crab</name>
    <name type="synonym">Neptunus trituberculatus</name>
    <dbReference type="NCBI Taxonomy" id="210409"/>
    <lineage>
        <taxon>Eukaryota</taxon>
        <taxon>Metazoa</taxon>
        <taxon>Ecdysozoa</taxon>
        <taxon>Arthropoda</taxon>
        <taxon>Crustacea</taxon>
        <taxon>Multicrustacea</taxon>
        <taxon>Malacostraca</taxon>
        <taxon>Eumalacostraca</taxon>
        <taxon>Eucarida</taxon>
        <taxon>Decapoda</taxon>
        <taxon>Pleocyemata</taxon>
        <taxon>Brachyura</taxon>
        <taxon>Eubrachyura</taxon>
        <taxon>Portunoidea</taxon>
        <taxon>Portunidae</taxon>
        <taxon>Portuninae</taxon>
        <taxon>Portunus</taxon>
    </lineage>
</organism>
<evidence type="ECO:0000259" key="14">
    <source>
        <dbReference type="PROSITE" id="PS50157"/>
    </source>
</evidence>
<dbReference type="InterPro" id="IPR051967">
    <property type="entry name" value="Krueppel_C2H2-ZF"/>
</dbReference>
<evidence type="ECO:0000256" key="8">
    <source>
        <dbReference type="ARBA" id="ARBA00023125"/>
    </source>
</evidence>
<dbReference type="SUPFAM" id="SSF57667">
    <property type="entry name" value="beta-beta-alpha zinc fingers"/>
    <property type="match status" value="1"/>
</dbReference>
<feature type="chain" id="PRO_5022793113" evidence="13">
    <location>
        <begin position="18"/>
        <end position="111"/>
    </location>
</feature>
<keyword evidence="9" id="KW-0804">Transcription</keyword>
<evidence type="ECO:0000256" key="10">
    <source>
        <dbReference type="ARBA" id="ARBA00023242"/>
    </source>
</evidence>
<feature type="signal peptide" evidence="13">
    <location>
        <begin position="1"/>
        <end position="17"/>
    </location>
</feature>
<comment type="caution">
    <text evidence="15">The sequence shown here is derived from an EMBL/GenBank/DDBJ whole genome shotgun (WGS) entry which is preliminary data.</text>
</comment>
<evidence type="ECO:0000256" key="12">
    <source>
        <dbReference type="SAM" id="MobiDB-lite"/>
    </source>
</evidence>
<dbReference type="GO" id="GO:0000978">
    <property type="term" value="F:RNA polymerase II cis-regulatory region sequence-specific DNA binding"/>
    <property type="evidence" value="ECO:0007669"/>
    <property type="project" value="TreeGrafter"/>
</dbReference>
<feature type="region of interest" description="Disordered" evidence="12">
    <location>
        <begin position="92"/>
        <end position="111"/>
    </location>
</feature>
<evidence type="ECO:0000313" key="15">
    <source>
        <dbReference type="EMBL" id="MPC10546.1"/>
    </source>
</evidence>
<evidence type="ECO:0000256" key="11">
    <source>
        <dbReference type="PROSITE-ProRule" id="PRU00042"/>
    </source>
</evidence>
<evidence type="ECO:0000313" key="16">
    <source>
        <dbReference type="Proteomes" id="UP000324222"/>
    </source>
</evidence>
<gene>
    <name evidence="15" type="primary">ZNF536_0</name>
    <name evidence="15" type="ORF">E2C01_003183</name>
</gene>
<evidence type="ECO:0000256" key="9">
    <source>
        <dbReference type="ARBA" id="ARBA00023163"/>
    </source>
</evidence>
<keyword evidence="7" id="KW-0805">Transcription regulation</keyword>
<sequence length="111" mass="12208">MLTIINVVLALASDALGSEEAECPACGKTFRGSNRRQKVARHVLTHTGLRPFCCIHCPYRATQKAHIKRHLQRRHGKSGQSLRFCLSSCTIGGVSGPDYSTMKEPPDEDSN</sequence>
<dbReference type="OrthoDB" id="6077919at2759"/>
<keyword evidence="4" id="KW-0677">Repeat</keyword>
<keyword evidence="13" id="KW-0732">Signal</keyword>
<dbReference type="PROSITE" id="PS50157">
    <property type="entry name" value="ZINC_FINGER_C2H2_2"/>
    <property type="match status" value="1"/>
</dbReference>
<dbReference type="GO" id="GO:0000981">
    <property type="term" value="F:DNA-binding transcription factor activity, RNA polymerase II-specific"/>
    <property type="evidence" value="ECO:0007669"/>
    <property type="project" value="TreeGrafter"/>
</dbReference>
<protein>
    <submittedName>
        <fullName evidence="15">Zinc finger protein 536</fullName>
    </submittedName>
</protein>
<keyword evidence="6" id="KW-0862">Zinc</keyword>
<accession>A0A5B7CQC5</accession>